<dbReference type="EMBL" id="CAJHNJ030000794">
    <property type="protein sequence ID" value="CAG9138725.1"/>
    <property type="molecule type" value="Genomic_DNA"/>
</dbReference>
<evidence type="ECO:0000256" key="1">
    <source>
        <dbReference type="SAM" id="MobiDB-lite"/>
    </source>
</evidence>
<feature type="region of interest" description="Disordered" evidence="1">
    <location>
        <begin position="38"/>
        <end position="59"/>
    </location>
</feature>
<protein>
    <submittedName>
        <fullName evidence="2">(diamondback moth) hypothetical protein</fullName>
    </submittedName>
</protein>
<dbReference type="Proteomes" id="UP000653454">
    <property type="component" value="Unassembled WGS sequence"/>
</dbReference>
<reference evidence="2" key="1">
    <citation type="submission" date="2020-11" db="EMBL/GenBank/DDBJ databases">
        <authorList>
            <person name="Whiteford S."/>
        </authorList>
    </citation>
    <scope>NUCLEOTIDE SEQUENCE</scope>
</reference>
<evidence type="ECO:0000313" key="2">
    <source>
        <dbReference type="EMBL" id="CAG9138725.1"/>
    </source>
</evidence>
<organism evidence="2 3">
    <name type="scientific">Plutella xylostella</name>
    <name type="common">Diamondback moth</name>
    <name type="synonym">Plutella maculipennis</name>
    <dbReference type="NCBI Taxonomy" id="51655"/>
    <lineage>
        <taxon>Eukaryota</taxon>
        <taxon>Metazoa</taxon>
        <taxon>Ecdysozoa</taxon>
        <taxon>Arthropoda</taxon>
        <taxon>Hexapoda</taxon>
        <taxon>Insecta</taxon>
        <taxon>Pterygota</taxon>
        <taxon>Neoptera</taxon>
        <taxon>Endopterygota</taxon>
        <taxon>Lepidoptera</taxon>
        <taxon>Glossata</taxon>
        <taxon>Ditrysia</taxon>
        <taxon>Yponomeutoidea</taxon>
        <taxon>Plutellidae</taxon>
        <taxon>Plutella</taxon>
    </lineage>
</organism>
<evidence type="ECO:0000313" key="3">
    <source>
        <dbReference type="Proteomes" id="UP000653454"/>
    </source>
</evidence>
<sequence length="107" mass="12754">MPEKASVIKTRQGRKKQHATILTSTPQKENLLEKEINKMKKKGGKKKRKHGKVKDKEKRLKYRRRVLKRQSAKYYKNRTKLLYQMLALTTYARTMRMMTQKMLGTDA</sequence>
<feature type="compositionally biased region" description="Basic residues" evidence="1">
    <location>
        <begin position="39"/>
        <end position="59"/>
    </location>
</feature>
<feature type="region of interest" description="Disordered" evidence="1">
    <location>
        <begin position="1"/>
        <end position="20"/>
    </location>
</feature>
<accession>A0A8S4GCC6</accession>
<comment type="caution">
    <text evidence="2">The sequence shown here is derived from an EMBL/GenBank/DDBJ whole genome shotgun (WGS) entry which is preliminary data.</text>
</comment>
<keyword evidence="3" id="KW-1185">Reference proteome</keyword>
<gene>
    <name evidence="2" type="ORF">PLXY2_LOCUS16978</name>
</gene>
<dbReference type="AlphaFoldDB" id="A0A8S4GCC6"/>
<proteinExistence type="predicted"/>
<name>A0A8S4GCC6_PLUXY</name>